<dbReference type="EMBL" id="QJJM01000005">
    <property type="protein sequence ID" value="PXW76303.1"/>
    <property type="molecule type" value="Genomic_DNA"/>
</dbReference>
<gene>
    <name evidence="5" type="ORF">C7451_10574</name>
</gene>
<evidence type="ECO:0000259" key="4">
    <source>
        <dbReference type="PROSITE" id="PS51387"/>
    </source>
</evidence>
<dbReference type="SUPFAM" id="SSF56176">
    <property type="entry name" value="FAD-binding/transporter-associated domain-like"/>
    <property type="match status" value="1"/>
</dbReference>
<dbReference type="GO" id="GO:0016491">
    <property type="term" value="F:oxidoreductase activity"/>
    <property type="evidence" value="ECO:0007669"/>
    <property type="project" value="UniProtKB-KW"/>
</dbReference>
<dbReference type="AlphaFoldDB" id="A0A2V3V3G4"/>
<sequence length="444" mass="49086">MPYSAPLAGWGRYPVRDCTVWQPTTAQALHETLGPLPVSIARGNGRSYGDASLNPEATIDMRRLDRLIAFDDATGAMECEAGVLLSDLVAAFVPRGWFPPVTPGTRMVTIGGMIASDVHGKNHHVAGSFCDHVDWFDLDLGDGRVLRCSRTENPDLFAATCGGMGLTGIVVRAAFRMLRIETAFMRQRTIRVGNLDQALSVFEQSHGSTYSVAWIDCMATGRHLGRSAILLGEHARVDELDERRRAAPLARPVRKPKTVPIDFPGFALSGFNVKMFNHLYYAMQRPGDEVVDIDPYFYPLDALFEWNRIYGRRGFVQYQSVLPLAESETGMRRLLEAISAAGAGSFLAVLKRMGPQSFGMLSFPMEGYTLALDFPATPGNLQLLERLDAITADHGGRVYLTKDARVSAQMFAAGYPRLQEFRNLRAQYGLDQRFSSLLSQRLGL</sequence>
<organism evidence="5 6">
    <name type="scientific">Blastomonas natatoria</name>
    <dbReference type="NCBI Taxonomy" id="34015"/>
    <lineage>
        <taxon>Bacteria</taxon>
        <taxon>Pseudomonadati</taxon>
        <taxon>Pseudomonadota</taxon>
        <taxon>Alphaproteobacteria</taxon>
        <taxon>Sphingomonadales</taxon>
        <taxon>Sphingomonadaceae</taxon>
        <taxon>Blastomonas</taxon>
    </lineage>
</organism>
<dbReference type="Proteomes" id="UP000248014">
    <property type="component" value="Unassembled WGS sequence"/>
</dbReference>
<dbReference type="PANTHER" id="PTHR13878">
    <property type="entry name" value="GULONOLACTONE OXIDASE"/>
    <property type="match status" value="1"/>
</dbReference>
<dbReference type="PROSITE" id="PS51387">
    <property type="entry name" value="FAD_PCMH"/>
    <property type="match status" value="1"/>
</dbReference>
<keyword evidence="3" id="KW-0560">Oxidoreductase</keyword>
<accession>A0A2V3V3G4</accession>
<dbReference type="Gene3D" id="3.30.465.10">
    <property type="match status" value="1"/>
</dbReference>
<keyword evidence="2" id="KW-0285">Flavoprotein</keyword>
<dbReference type="InterPro" id="IPR006094">
    <property type="entry name" value="Oxid_FAD_bind_N"/>
</dbReference>
<evidence type="ECO:0000256" key="2">
    <source>
        <dbReference type="ARBA" id="ARBA00022827"/>
    </source>
</evidence>
<feature type="domain" description="FAD-binding PCMH-type" evidence="4">
    <location>
        <begin position="12"/>
        <end position="180"/>
    </location>
</feature>
<evidence type="ECO:0000313" key="6">
    <source>
        <dbReference type="Proteomes" id="UP000248014"/>
    </source>
</evidence>
<evidence type="ECO:0000256" key="1">
    <source>
        <dbReference type="ARBA" id="ARBA00005466"/>
    </source>
</evidence>
<comment type="similarity">
    <text evidence="1">Belongs to the oxygen-dependent FAD-linked oxidoreductase family.</text>
</comment>
<dbReference type="InterPro" id="IPR016169">
    <property type="entry name" value="FAD-bd_PCMH_sub2"/>
</dbReference>
<keyword evidence="2" id="KW-0274">FAD</keyword>
<dbReference type="InterPro" id="IPR050432">
    <property type="entry name" value="FAD-linked_Oxidoreductases_BP"/>
</dbReference>
<dbReference type="RefSeq" id="WP_110298353.1">
    <property type="nucleotide sequence ID" value="NZ_QJJM01000005.1"/>
</dbReference>
<dbReference type="PANTHER" id="PTHR13878:SF53">
    <property type="entry name" value="CYTOKININ DEHYDROGENASE 6"/>
    <property type="match status" value="1"/>
</dbReference>
<protein>
    <submittedName>
        <fullName evidence="5">FAD/FMN-containing dehydrogenase</fullName>
    </submittedName>
</protein>
<name>A0A2V3V3G4_9SPHN</name>
<proteinExistence type="inferred from homology"/>
<reference evidence="5 6" key="1">
    <citation type="submission" date="2018-05" db="EMBL/GenBank/DDBJ databases">
        <title>Genomic Encyclopedia of Type Strains, Phase IV (KMG-IV): sequencing the most valuable type-strain genomes for metagenomic binning, comparative biology and taxonomic classification.</title>
        <authorList>
            <person name="Goeker M."/>
        </authorList>
    </citation>
    <scope>NUCLEOTIDE SEQUENCE [LARGE SCALE GENOMIC DNA]</scope>
    <source>
        <strain evidence="5 6">DSM 3183</strain>
    </source>
</reference>
<comment type="caution">
    <text evidence="5">The sequence shown here is derived from an EMBL/GenBank/DDBJ whole genome shotgun (WGS) entry which is preliminary data.</text>
</comment>
<evidence type="ECO:0000256" key="3">
    <source>
        <dbReference type="ARBA" id="ARBA00023002"/>
    </source>
</evidence>
<dbReference type="Pfam" id="PF01565">
    <property type="entry name" value="FAD_binding_4"/>
    <property type="match status" value="1"/>
</dbReference>
<dbReference type="OrthoDB" id="143770at2"/>
<dbReference type="InterPro" id="IPR036318">
    <property type="entry name" value="FAD-bd_PCMH-like_sf"/>
</dbReference>
<dbReference type="InterPro" id="IPR016166">
    <property type="entry name" value="FAD-bd_PCMH"/>
</dbReference>
<keyword evidence="6" id="KW-1185">Reference proteome</keyword>
<evidence type="ECO:0000313" key="5">
    <source>
        <dbReference type="EMBL" id="PXW76303.1"/>
    </source>
</evidence>
<dbReference type="GO" id="GO:0071949">
    <property type="term" value="F:FAD binding"/>
    <property type="evidence" value="ECO:0007669"/>
    <property type="project" value="InterPro"/>
</dbReference>